<reference evidence="4 5" key="1">
    <citation type="journal article" date="2007" name="Nature">
        <title>Evolution of genes and genomes on the Drosophila phylogeny.</title>
        <authorList>
            <consortium name="Drosophila 12 Genomes Consortium"/>
            <person name="Clark A.G."/>
            <person name="Eisen M.B."/>
            <person name="Smith D.R."/>
            <person name="Bergman C.M."/>
            <person name="Oliver B."/>
            <person name="Markow T.A."/>
            <person name="Kaufman T.C."/>
            <person name="Kellis M."/>
            <person name="Gelbart W."/>
            <person name="Iyer V.N."/>
            <person name="Pollard D.A."/>
            <person name="Sackton T.B."/>
            <person name="Larracuente A.M."/>
            <person name="Singh N.D."/>
            <person name="Abad J.P."/>
            <person name="Abt D.N."/>
            <person name="Adryan B."/>
            <person name="Aguade M."/>
            <person name="Akashi H."/>
            <person name="Anderson W.W."/>
            <person name="Aquadro C.F."/>
            <person name="Ardell D.H."/>
            <person name="Arguello R."/>
            <person name="Artieri C.G."/>
            <person name="Barbash D.A."/>
            <person name="Barker D."/>
            <person name="Barsanti P."/>
            <person name="Batterham P."/>
            <person name="Batzoglou S."/>
            <person name="Begun D."/>
            <person name="Bhutkar A."/>
            <person name="Blanco E."/>
            <person name="Bosak S.A."/>
            <person name="Bradley R.K."/>
            <person name="Brand A.D."/>
            <person name="Brent M.R."/>
            <person name="Brooks A.N."/>
            <person name="Brown R.H."/>
            <person name="Butlin R.K."/>
            <person name="Caggese C."/>
            <person name="Calvi B.R."/>
            <person name="Bernardo de Carvalho A."/>
            <person name="Caspi A."/>
            <person name="Castrezana S."/>
            <person name="Celniker S.E."/>
            <person name="Chang J.L."/>
            <person name="Chapple C."/>
            <person name="Chatterji S."/>
            <person name="Chinwalla A."/>
            <person name="Civetta A."/>
            <person name="Clifton S.W."/>
            <person name="Comeron J.M."/>
            <person name="Costello J.C."/>
            <person name="Coyne J.A."/>
            <person name="Daub J."/>
            <person name="David R.G."/>
            <person name="Delcher A.L."/>
            <person name="Delehaunty K."/>
            <person name="Do C.B."/>
            <person name="Ebling H."/>
            <person name="Edwards K."/>
            <person name="Eickbush T."/>
            <person name="Evans J.D."/>
            <person name="Filipski A."/>
            <person name="Findeiss S."/>
            <person name="Freyhult E."/>
            <person name="Fulton L."/>
            <person name="Fulton R."/>
            <person name="Garcia A.C."/>
            <person name="Gardiner A."/>
            <person name="Garfield D.A."/>
            <person name="Garvin B.E."/>
            <person name="Gibson G."/>
            <person name="Gilbert D."/>
            <person name="Gnerre S."/>
            <person name="Godfrey J."/>
            <person name="Good R."/>
            <person name="Gotea V."/>
            <person name="Gravely B."/>
            <person name="Greenberg A.J."/>
            <person name="Griffiths-Jones S."/>
            <person name="Gross S."/>
            <person name="Guigo R."/>
            <person name="Gustafson E.A."/>
            <person name="Haerty W."/>
            <person name="Hahn M.W."/>
            <person name="Halligan D.L."/>
            <person name="Halpern A.L."/>
            <person name="Halter G.M."/>
            <person name="Han M.V."/>
            <person name="Heger A."/>
            <person name="Hillier L."/>
            <person name="Hinrichs A.S."/>
            <person name="Holmes I."/>
            <person name="Hoskins R.A."/>
            <person name="Hubisz M.J."/>
            <person name="Hultmark D."/>
            <person name="Huntley M.A."/>
            <person name="Jaffe D.B."/>
            <person name="Jagadeeshan S."/>
            <person name="Jeck W.R."/>
            <person name="Johnson J."/>
            <person name="Jones C.D."/>
            <person name="Jordan W.C."/>
            <person name="Karpen G.H."/>
            <person name="Kataoka E."/>
            <person name="Keightley P.D."/>
            <person name="Kheradpour P."/>
            <person name="Kirkness E.F."/>
            <person name="Koerich L.B."/>
            <person name="Kristiansen K."/>
            <person name="Kudrna D."/>
            <person name="Kulathinal R.J."/>
            <person name="Kumar S."/>
            <person name="Kwok R."/>
            <person name="Lander E."/>
            <person name="Langley C.H."/>
            <person name="Lapoint R."/>
            <person name="Lazzaro B.P."/>
            <person name="Lee S.J."/>
            <person name="Levesque L."/>
            <person name="Li R."/>
            <person name="Lin C.F."/>
            <person name="Lin M.F."/>
            <person name="Lindblad-Toh K."/>
            <person name="Llopart A."/>
            <person name="Long M."/>
            <person name="Low L."/>
            <person name="Lozovsky E."/>
            <person name="Lu J."/>
            <person name="Luo M."/>
            <person name="Machado C.A."/>
            <person name="Makalowski W."/>
            <person name="Marzo M."/>
            <person name="Matsuda M."/>
            <person name="Matzkin L."/>
            <person name="McAllister B."/>
            <person name="McBride C.S."/>
            <person name="McKernan B."/>
            <person name="McKernan K."/>
            <person name="Mendez-Lago M."/>
            <person name="Minx P."/>
            <person name="Mollenhauer M.U."/>
            <person name="Montooth K."/>
            <person name="Mount S.M."/>
            <person name="Mu X."/>
            <person name="Myers E."/>
            <person name="Negre B."/>
            <person name="Newfeld S."/>
            <person name="Nielsen R."/>
            <person name="Noor M.A."/>
            <person name="O'Grady P."/>
            <person name="Pachter L."/>
            <person name="Papaceit M."/>
            <person name="Parisi M.J."/>
            <person name="Parisi M."/>
            <person name="Parts L."/>
            <person name="Pedersen J.S."/>
            <person name="Pesole G."/>
            <person name="Phillippy A.M."/>
            <person name="Ponting C.P."/>
            <person name="Pop M."/>
            <person name="Porcelli D."/>
            <person name="Powell J.R."/>
            <person name="Prohaska S."/>
            <person name="Pruitt K."/>
            <person name="Puig M."/>
            <person name="Quesneville H."/>
            <person name="Ram K.R."/>
            <person name="Rand D."/>
            <person name="Rasmussen M.D."/>
            <person name="Reed L.K."/>
            <person name="Reenan R."/>
            <person name="Reily A."/>
            <person name="Remington K.A."/>
            <person name="Rieger T.T."/>
            <person name="Ritchie M.G."/>
            <person name="Robin C."/>
            <person name="Rogers Y.H."/>
            <person name="Rohde C."/>
            <person name="Rozas J."/>
            <person name="Rubenfield M.J."/>
            <person name="Ruiz A."/>
            <person name="Russo S."/>
            <person name="Salzberg S.L."/>
            <person name="Sanchez-Gracia A."/>
            <person name="Saranga D.J."/>
            <person name="Sato H."/>
            <person name="Schaeffer S.W."/>
            <person name="Schatz M.C."/>
            <person name="Schlenke T."/>
            <person name="Schwartz R."/>
            <person name="Segarra C."/>
            <person name="Singh R.S."/>
            <person name="Sirot L."/>
            <person name="Sirota M."/>
            <person name="Sisneros N.B."/>
            <person name="Smith C.D."/>
            <person name="Smith T.F."/>
            <person name="Spieth J."/>
            <person name="Stage D.E."/>
            <person name="Stark A."/>
            <person name="Stephan W."/>
            <person name="Strausberg R.L."/>
            <person name="Strempel S."/>
            <person name="Sturgill D."/>
            <person name="Sutton G."/>
            <person name="Sutton G.G."/>
            <person name="Tao W."/>
            <person name="Teichmann S."/>
            <person name="Tobari Y.N."/>
            <person name="Tomimura Y."/>
            <person name="Tsolas J.M."/>
            <person name="Valente V.L."/>
            <person name="Venter E."/>
            <person name="Venter J.C."/>
            <person name="Vicario S."/>
            <person name="Vieira F.G."/>
            <person name="Vilella A.J."/>
            <person name="Villasante A."/>
            <person name="Walenz B."/>
            <person name="Wang J."/>
            <person name="Wasserman M."/>
            <person name="Watts T."/>
            <person name="Wilson D."/>
            <person name="Wilson R.K."/>
            <person name="Wing R.A."/>
            <person name="Wolfner M.F."/>
            <person name="Wong A."/>
            <person name="Wong G.K."/>
            <person name="Wu C.I."/>
            <person name="Wu G."/>
            <person name="Yamamoto D."/>
            <person name="Yang H.P."/>
            <person name="Yang S.P."/>
            <person name="Yorke J.A."/>
            <person name="Yoshida K."/>
            <person name="Zdobnov E."/>
            <person name="Zhang P."/>
            <person name="Zhang Y."/>
            <person name="Zimin A.V."/>
            <person name="Baldwin J."/>
            <person name="Abdouelleil A."/>
            <person name="Abdulkadir J."/>
            <person name="Abebe A."/>
            <person name="Abera B."/>
            <person name="Abreu J."/>
            <person name="Acer S.C."/>
            <person name="Aftuck L."/>
            <person name="Alexander A."/>
            <person name="An P."/>
            <person name="Anderson E."/>
            <person name="Anderson S."/>
            <person name="Arachi H."/>
            <person name="Azer M."/>
            <person name="Bachantsang P."/>
            <person name="Barry A."/>
            <person name="Bayul T."/>
            <person name="Berlin A."/>
            <person name="Bessette D."/>
            <person name="Bloom T."/>
            <person name="Blye J."/>
            <person name="Boguslavskiy L."/>
            <person name="Bonnet C."/>
            <person name="Boukhgalter B."/>
            <person name="Bourzgui I."/>
            <person name="Brown A."/>
            <person name="Cahill P."/>
            <person name="Channer S."/>
            <person name="Cheshatsang Y."/>
            <person name="Chuda L."/>
            <person name="Citroen M."/>
            <person name="Collymore A."/>
            <person name="Cooke P."/>
            <person name="Costello M."/>
            <person name="D'Aco K."/>
            <person name="Daza R."/>
            <person name="De Haan G."/>
            <person name="DeGray S."/>
            <person name="DeMaso C."/>
            <person name="Dhargay N."/>
            <person name="Dooley K."/>
            <person name="Dooley E."/>
            <person name="Doricent M."/>
            <person name="Dorje P."/>
            <person name="Dorjee K."/>
            <person name="Dupes A."/>
            <person name="Elong R."/>
            <person name="Falk J."/>
            <person name="Farina A."/>
            <person name="Faro S."/>
            <person name="Ferguson D."/>
            <person name="Fisher S."/>
            <person name="Foley C.D."/>
            <person name="Franke A."/>
            <person name="Friedrich D."/>
            <person name="Gadbois L."/>
            <person name="Gearin G."/>
            <person name="Gearin C.R."/>
            <person name="Giannoukos G."/>
            <person name="Goode T."/>
            <person name="Graham J."/>
            <person name="Grandbois E."/>
            <person name="Grewal S."/>
            <person name="Gyaltsen K."/>
            <person name="Hafez N."/>
            <person name="Hagos B."/>
            <person name="Hall J."/>
            <person name="Henson C."/>
            <person name="Hollinger A."/>
            <person name="Honan T."/>
            <person name="Huard M.D."/>
            <person name="Hughes L."/>
            <person name="Hurhula B."/>
            <person name="Husby M.E."/>
            <person name="Kamat A."/>
            <person name="Kanga B."/>
            <person name="Kashin S."/>
            <person name="Khazanovich D."/>
            <person name="Kisner P."/>
            <person name="Lance K."/>
            <person name="Lara M."/>
            <person name="Lee W."/>
            <person name="Lennon N."/>
            <person name="Letendre F."/>
            <person name="LeVine R."/>
            <person name="Lipovsky A."/>
            <person name="Liu X."/>
            <person name="Liu J."/>
            <person name="Liu S."/>
            <person name="Lokyitsang T."/>
            <person name="Lokyitsang Y."/>
            <person name="Lubonja R."/>
            <person name="Lui A."/>
            <person name="MacDonald P."/>
            <person name="Magnisalis V."/>
            <person name="Maru K."/>
            <person name="Matthews C."/>
            <person name="McCusker W."/>
            <person name="McDonough S."/>
            <person name="Mehta T."/>
            <person name="Meldrim J."/>
            <person name="Meneus L."/>
            <person name="Mihai O."/>
            <person name="Mihalev A."/>
            <person name="Mihova T."/>
            <person name="Mittelman R."/>
            <person name="Mlenga V."/>
            <person name="Montmayeur A."/>
            <person name="Mulrain L."/>
            <person name="Navidi A."/>
            <person name="Naylor J."/>
            <person name="Negash T."/>
            <person name="Nguyen T."/>
            <person name="Nguyen N."/>
            <person name="Nicol R."/>
            <person name="Norbu C."/>
            <person name="Norbu N."/>
            <person name="Novod N."/>
            <person name="O'Neill B."/>
            <person name="Osman S."/>
            <person name="Markiewicz E."/>
            <person name="Oyono O.L."/>
            <person name="Patti C."/>
            <person name="Phunkhang P."/>
            <person name="Pierre F."/>
            <person name="Priest M."/>
            <person name="Raghuraman S."/>
            <person name="Rege F."/>
            <person name="Reyes R."/>
            <person name="Rise C."/>
            <person name="Rogov P."/>
            <person name="Ross K."/>
            <person name="Ryan E."/>
            <person name="Settipalli S."/>
            <person name="Shea T."/>
            <person name="Sherpa N."/>
            <person name="Shi L."/>
            <person name="Shih D."/>
            <person name="Sparrow T."/>
            <person name="Spaulding J."/>
            <person name="Stalker J."/>
            <person name="Stange-Thomann N."/>
            <person name="Stavropoulos S."/>
            <person name="Stone C."/>
            <person name="Strader C."/>
            <person name="Tesfaye S."/>
            <person name="Thomson T."/>
            <person name="Thoulutsang Y."/>
            <person name="Thoulutsang D."/>
            <person name="Topham K."/>
            <person name="Topping I."/>
            <person name="Tsamla T."/>
            <person name="Vassiliev H."/>
            <person name="Vo A."/>
            <person name="Wangchuk T."/>
            <person name="Wangdi T."/>
            <person name="Weiand M."/>
            <person name="Wilkinson J."/>
            <person name="Wilson A."/>
            <person name="Yadav S."/>
            <person name="Young G."/>
            <person name="Yu Q."/>
            <person name="Zembek L."/>
            <person name="Zhong D."/>
            <person name="Zimmer A."/>
            <person name="Zwirko Z."/>
            <person name="Jaffe D.B."/>
            <person name="Alvarez P."/>
            <person name="Brockman W."/>
            <person name="Butler J."/>
            <person name="Chin C."/>
            <person name="Gnerre S."/>
            <person name="Grabherr M."/>
            <person name="Kleber M."/>
            <person name="Mauceli E."/>
            <person name="MacCallum I."/>
        </authorList>
    </citation>
    <scope>NUCLEOTIDE SEQUENCE [LARGE SCALE GENOMIC DNA]</scope>
    <source>
        <strain evidence="5">Tucson 15287-2541.00</strain>
    </source>
</reference>
<proteinExistence type="predicted"/>
<gene>
    <name evidence="4" type="primary">Dgri\GH11750</name>
    <name evidence="4" type="ORF">Dgri_GH11750</name>
</gene>
<organism evidence="5">
    <name type="scientific">Drosophila grimshawi</name>
    <name type="common">Hawaiian fruit fly</name>
    <name type="synonym">Idiomyia grimshawi</name>
    <dbReference type="NCBI Taxonomy" id="7222"/>
    <lineage>
        <taxon>Eukaryota</taxon>
        <taxon>Metazoa</taxon>
        <taxon>Ecdysozoa</taxon>
        <taxon>Arthropoda</taxon>
        <taxon>Hexapoda</taxon>
        <taxon>Insecta</taxon>
        <taxon>Pterygota</taxon>
        <taxon>Neoptera</taxon>
        <taxon>Endopterygota</taxon>
        <taxon>Diptera</taxon>
        <taxon>Brachycera</taxon>
        <taxon>Muscomorpha</taxon>
        <taxon>Ephydroidea</taxon>
        <taxon>Drosophilidae</taxon>
        <taxon>Drosophila</taxon>
        <taxon>Hawaiian Drosophila</taxon>
    </lineage>
</organism>
<protein>
    <submittedName>
        <fullName evidence="4">GH11750</fullName>
    </submittedName>
</protein>
<evidence type="ECO:0000313" key="5">
    <source>
        <dbReference type="Proteomes" id="UP000001070"/>
    </source>
</evidence>
<dbReference type="AlphaFoldDB" id="B4K0M9"/>
<keyword evidence="1 2" id="KW-0175">Coiled coil</keyword>
<evidence type="ECO:0000256" key="3">
    <source>
        <dbReference type="SAM" id="MobiDB-lite"/>
    </source>
</evidence>
<feature type="region of interest" description="Disordered" evidence="3">
    <location>
        <begin position="280"/>
        <end position="335"/>
    </location>
</feature>
<dbReference type="Proteomes" id="UP000001070">
    <property type="component" value="Unassembled WGS sequence"/>
</dbReference>
<feature type="region of interest" description="Disordered" evidence="3">
    <location>
        <begin position="140"/>
        <end position="159"/>
    </location>
</feature>
<keyword evidence="5" id="KW-1185">Reference proteome</keyword>
<feature type="region of interest" description="Disordered" evidence="3">
    <location>
        <begin position="20"/>
        <end position="42"/>
    </location>
</feature>
<evidence type="ECO:0000256" key="2">
    <source>
        <dbReference type="SAM" id="Coils"/>
    </source>
</evidence>
<dbReference type="PANTHER" id="PTHR46292">
    <property type="entry name" value="COILED-COIL DOMAIN-CONTAINING PROTEIN 102A"/>
    <property type="match status" value="1"/>
</dbReference>
<dbReference type="OrthoDB" id="5984396at2759"/>
<dbReference type="PANTHER" id="PTHR46292:SF1">
    <property type="entry name" value="COILED-COIL DOMAIN-CONTAINING PROTEIN 102A"/>
    <property type="match status" value="1"/>
</dbReference>
<dbReference type="SMR" id="B4K0M9"/>
<accession>B4K0M9</accession>
<dbReference type="EMBL" id="CH916467">
    <property type="protein sequence ID" value="EDV95496.1"/>
    <property type="molecule type" value="Genomic_DNA"/>
</dbReference>
<evidence type="ECO:0000313" key="4">
    <source>
        <dbReference type="EMBL" id="EDV95496.1"/>
    </source>
</evidence>
<evidence type="ECO:0000256" key="1">
    <source>
        <dbReference type="ARBA" id="ARBA00023054"/>
    </source>
</evidence>
<sequence>MELVADRLKVDEKKRLASEPLITENDKEDADAGIGAGYGEVAPTSKPDIAKDGFAVDYLLQKISMLQLRLVEAQKTLQAERDEKHVLHKSIEKNTELGHAMRRAEQYEAEVRNERNKDRELNIKLDVAMKEANSLKRCRSNSRDANCSPDISSDGLKNVNSEDGLVTKLPSEVKDHQLTGEAEATTADTEQAMQPMEVDTDAPLLTINSASTASVAAAPNSEVNPTKVDKCPVLNGAGIVGLAATATGTVVGAITKPAPTNTTGVKGDANMLSQAKKSSARNSINEDGSTMCHDPVMPSWWNPPSRSQRNHHPMSSAGASSHPALHTFADCGTRQ</sequence>
<name>B4K0M9_DROGR</name>
<dbReference type="InParanoid" id="B4K0M9"/>
<feature type="coiled-coil region" evidence="2">
    <location>
        <begin position="63"/>
        <end position="124"/>
    </location>
</feature>
<dbReference type="HOGENOM" id="CLU_829677_0_0_1"/>